<dbReference type="Proteomes" id="UP000526501">
    <property type="component" value="Unassembled WGS sequence"/>
</dbReference>
<dbReference type="CDD" id="cd16927">
    <property type="entry name" value="HATPase_Hsp90-like"/>
    <property type="match status" value="1"/>
</dbReference>
<feature type="binding site" evidence="9">
    <location>
        <begin position="102"/>
        <end position="103"/>
    </location>
    <ligand>
        <name>ATP</name>
        <dbReference type="ChEBI" id="CHEBI:30616"/>
    </ligand>
</feature>
<organism evidence="10 11">
    <name type="scientific">Pelagicoccus albus</name>
    <dbReference type="NCBI Taxonomy" id="415222"/>
    <lineage>
        <taxon>Bacteria</taxon>
        <taxon>Pseudomonadati</taxon>
        <taxon>Verrucomicrobiota</taxon>
        <taxon>Opitutia</taxon>
        <taxon>Puniceicoccales</taxon>
        <taxon>Pelagicoccaceae</taxon>
        <taxon>Pelagicoccus</taxon>
    </lineage>
</organism>
<comment type="function">
    <text evidence="8">Molecular chaperone. Has ATPase activity.</text>
</comment>
<dbReference type="InterPro" id="IPR020568">
    <property type="entry name" value="Ribosomal_Su5_D2-typ_SF"/>
</dbReference>
<feature type="region of interest" description="C" evidence="8">
    <location>
        <begin position="538"/>
        <end position="615"/>
    </location>
</feature>
<proteinExistence type="inferred from homology"/>
<feature type="binding site" evidence="9">
    <location>
        <position position="82"/>
    </location>
    <ligand>
        <name>ATP</name>
        <dbReference type="ChEBI" id="CHEBI:30616"/>
    </ligand>
</feature>
<dbReference type="Gene3D" id="3.30.565.10">
    <property type="entry name" value="Histidine kinase-like ATPase, C-terminal domain"/>
    <property type="match status" value="1"/>
</dbReference>
<dbReference type="Gene3D" id="3.40.50.11260">
    <property type="match status" value="1"/>
</dbReference>
<dbReference type="GO" id="GO:0140662">
    <property type="term" value="F:ATP-dependent protein folding chaperone"/>
    <property type="evidence" value="ECO:0007669"/>
    <property type="project" value="InterPro"/>
</dbReference>
<dbReference type="SUPFAM" id="SSF110942">
    <property type="entry name" value="HSP90 C-terminal domain"/>
    <property type="match status" value="1"/>
</dbReference>
<dbReference type="GO" id="GO:0051082">
    <property type="term" value="F:unfolded protein binding"/>
    <property type="evidence" value="ECO:0007669"/>
    <property type="project" value="UniProtKB-UniRule"/>
</dbReference>
<feature type="binding site" evidence="9">
    <location>
        <position position="40"/>
    </location>
    <ligand>
        <name>ATP</name>
        <dbReference type="ChEBI" id="CHEBI:30616"/>
    </ligand>
</feature>
<comment type="caution">
    <text evidence="10">The sequence shown here is derived from an EMBL/GenBank/DDBJ whole genome shotgun (WGS) entry which is preliminary data.</text>
</comment>
<evidence type="ECO:0000256" key="9">
    <source>
        <dbReference type="PIRSR" id="PIRSR002583-1"/>
    </source>
</evidence>
<dbReference type="SUPFAM" id="SSF54211">
    <property type="entry name" value="Ribosomal protein S5 domain 2-like"/>
    <property type="match status" value="1"/>
</dbReference>
<accession>A0A7X1B3S0</accession>
<feature type="binding site" evidence="9">
    <location>
        <position position="325"/>
    </location>
    <ligand>
        <name>ATP</name>
        <dbReference type="ChEBI" id="CHEBI:30616"/>
    </ligand>
</feature>
<evidence type="ECO:0000256" key="7">
    <source>
        <dbReference type="ARBA" id="ARBA00023186"/>
    </source>
</evidence>
<dbReference type="Gene3D" id="1.20.120.790">
    <property type="entry name" value="Heat shock protein 90, C-terminal domain"/>
    <property type="match status" value="1"/>
</dbReference>
<evidence type="ECO:0000313" key="10">
    <source>
        <dbReference type="EMBL" id="MBC2605067.1"/>
    </source>
</evidence>
<evidence type="ECO:0000256" key="1">
    <source>
        <dbReference type="ARBA" id="ARBA00004496"/>
    </source>
</evidence>
<dbReference type="GO" id="GO:0005524">
    <property type="term" value="F:ATP binding"/>
    <property type="evidence" value="ECO:0007669"/>
    <property type="project" value="UniProtKB-UniRule"/>
</dbReference>
<protein>
    <recommendedName>
        <fullName evidence="8">Chaperone protein HtpG</fullName>
    </recommendedName>
    <alternativeName>
        <fullName evidence="8">Heat shock protein HtpG</fullName>
    </alternativeName>
    <alternativeName>
        <fullName evidence="8">High temperature protein G</fullName>
    </alternativeName>
</protein>
<dbReference type="Pfam" id="PF13589">
    <property type="entry name" value="HATPase_c_3"/>
    <property type="match status" value="1"/>
</dbReference>
<feature type="binding site" evidence="9">
    <location>
        <position position="36"/>
    </location>
    <ligand>
        <name>ATP</name>
        <dbReference type="ChEBI" id="CHEBI:30616"/>
    </ligand>
</feature>
<dbReference type="InterPro" id="IPR020575">
    <property type="entry name" value="Hsp90_N"/>
</dbReference>
<comment type="subcellular location">
    <subcellularLocation>
        <location evidence="1 8">Cytoplasm</location>
    </subcellularLocation>
</comment>
<evidence type="ECO:0000313" key="11">
    <source>
        <dbReference type="Proteomes" id="UP000526501"/>
    </source>
</evidence>
<dbReference type="Pfam" id="PF00183">
    <property type="entry name" value="HSP90"/>
    <property type="match status" value="1"/>
</dbReference>
<dbReference type="Gene3D" id="3.30.230.80">
    <property type="match status" value="1"/>
</dbReference>
<evidence type="ECO:0000256" key="4">
    <source>
        <dbReference type="ARBA" id="ARBA00022741"/>
    </source>
</evidence>
<dbReference type="PIRSF" id="PIRSF002583">
    <property type="entry name" value="Hsp90"/>
    <property type="match status" value="1"/>
</dbReference>
<dbReference type="InterPro" id="IPR001404">
    <property type="entry name" value="Hsp90_fam"/>
</dbReference>
<dbReference type="EMBL" id="JACHVC010000005">
    <property type="protein sequence ID" value="MBC2605067.1"/>
    <property type="molecule type" value="Genomic_DNA"/>
</dbReference>
<dbReference type="InterPro" id="IPR037196">
    <property type="entry name" value="HSP90_C"/>
</dbReference>
<keyword evidence="11" id="KW-1185">Reference proteome</keyword>
<dbReference type="RefSeq" id="WP_185658948.1">
    <property type="nucleotide sequence ID" value="NZ_CAWPOO010000005.1"/>
</dbReference>
<dbReference type="HAMAP" id="MF_00505">
    <property type="entry name" value="HSP90"/>
    <property type="match status" value="1"/>
</dbReference>
<evidence type="ECO:0000256" key="5">
    <source>
        <dbReference type="ARBA" id="ARBA00022840"/>
    </source>
</evidence>
<keyword evidence="7 8" id="KW-0143">Chaperone</keyword>
<comment type="caution">
    <text evidence="8">Lacks conserved residue(s) required for the propagation of feature annotation.</text>
</comment>
<dbReference type="PANTHER" id="PTHR11528">
    <property type="entry name" value="HEAT SHOCK PROTEIN 90 FAMILY MEMBER"/>
    <property type="match status" value="1"/>
</dbReference>
<evidence type="ECO:0000256" key="6">
    <source>
        <dbReference type="ARBA" id="ARBA00023016"/>
    </source>
</evidence>
<dbReference type="AlphaFoldDB" id="A0A7X1B3S0"/>
<dbReference type="GO" id="GO:0016887">
    <property type="term" value="F:ATP hydrolysis activity"/>
    <property type="evidence" value="ECO:0007669"/>
    <property type="project" value="InterPro"/>
</dbReference>
<keyword evidence="4 8" id="KW-0547">Nucleotide-binding</keyword>
<comment type="subunit">
    <text evidence="8">Homodimer.</text>
</comment>
<name>A0A7X1B3S0_9BACT</name>
<dbReference type="InterPro" id="IPR036890">
    <property type="entry name" value="HATPase_C_sf"/>
</dbReference>
<evidence type="ECO:0000256" key="3">
    <source>
        <dbReference type="ARBA" id="ARBA00022490"/>
    </source>
</evidence>
<feature type="region of interest" description="A; substrate-binding" evidence="8">
    <location>
        <begin position="1"/>
        <end position="325"/>
    </location>
</feature>
<dbReference type="PRINTS" id="PR00775">
    <property type="entry name" value="HEATSHOCK90"/>
</dbReference>
<feature type="binding site" evidence="9">
    <location>
        <begin position="124"/>
        <end position="129"/>
    </location>
    <ligand>
        <name>ATP</name>
        <dbReference type="ChEBI" id="CHEBI:30616"/>
    </ligand>
</feature>
<sequence>MSAQNTEKHEFKAEIKQLLDIVIHSLYTEKEIFVRELISNASDALEKLRHLKITEKDVHQDDLELEINIKTDEEANTITIQDYGIGLTRDELVENLGTIAHSGSKQFLEALKAGGDNNADLIGQFGVGFYSAFMVAKSVKVYTHSWKKDESGHIWTSDGVGSYEIEESDDTQRGARIVIELGDDYKQYAKADSVKEIIKRYSSFVQFPIKLNDEKVNTVEALWLRSKSEITDEEYTEFYKFQANAFDEPHYRLHFSADAPLDIKALLFTPKTNNERFGYGRIDPGVALHCRKVLIDAKPTELLPEWLRFLKGVIDSADLPLNISRETMQDNGLTQKLSRVITKRYLKFLKEEAKKRPEQYAEFFQNFGVFLKEGVATDFTYRDDLAKLLYFESSVTEKGKTTSLADYVSRMKDEQKEIYYILGQNRESIESGPYLEGLKARGLEVLFLYEPIDEYVMSNLGQFEEKQLVSADQGDINLDDAPNPEGEALSDDDAKSLCEWLKETIGERVKEVKVSSRLVGSPVVALSPDAMSSQMRRMMKQMGQNSPMPLEVLFEINPRHDLIKNLNTQRASNEDLAKLIAQQTFDNALVAAGLLEDPKEMITRMYQILEQAATK</sequence>
<keyword evidence="5 8" id="KW-0067">ATP-binding</keyword>
<dbReference type="NCBIfam" id="NF003555">
    <property type="entry name" value="PRK05218.1"/>
    <property type="match status" value="1"/>
</dbReference>
<evidence type="ECO:0000256" key="8">
    <source>
        <dbReference type="HAMAP-Rule" id="MF_00505"/>
    </source>
</evidence>
<feature type="binding site" evidence="9">
    <location>
        <position position="95"/>
    </location>
    <ligand>
        <name>ATP</name>
        <dbReference type="ChEBI" id="CHEBI:30616"/>
    </ligand>
</feature>
<dbReference type="SUPFAM" id="SSF55874">
    <property type="entry name" value="ATPase domain of HSP90 chaperone/DNA topoisomerase II/histidine kinase"/>
    <property type="match status" value="1"/>
</dbReference>
<dbReference type="GO" id="GO:0005737">
    <property type="term" value="C:cytoplasm"/>
    <property type="evidence" value="ECO:0007669"/>
    <property type="project" value="UniProtKB-SubCell"/>
</dbReference>
<gene>
    <name evidence="8 10" type="primary">htpG</name>
    <name evidence="10" type="ORF">H5P27_03330</name>
</gene>
<reference evidence="10 11" key="1">
    <citation type="submission" date="2020-07" db="EMBL/GenBank/DDBJ databases">
        <authorList>
            <person name="Feng X."/>
        </authorList>
    </citation>
    <scope>NUCLEOTIDE SEQUENCE [LARGE SCALE GENOMIC DNA]</scope>
    <source>
        <strain evidence="10 11">JCM23202</strain>
    </source>
</reference>
<dbReference type="FunFam" id="3.40.50.11260:FF:000004">
    <property type="entry name" value="Heat shock protein 75 mitochondrial"/>
    <property type="match status" value="1"/>
</dbReference>
<comment type="similarity">
    <text evidence="2 8">Belongs to the heat shock protein 90 family.</text>
</comment>
<keyword evidence="6 8" id="KW-0346">Stress response</keyword>
<dbReference type="FunFam" id="3.30.230.80:FF:000004">
    <property type="entry name" value="Heat shock protein 75 kDa"/>
    <property type="match status" value="1"/>
</dbReference>
<dbReference type="FunFam" id="3.30.565.10:FF:000009">
    <property type="entry name" value="Molecular chaperone HtpG"/>
    <property type="match status" value="1"/>
</dbReference>
<keyword evidence="3 8" id="KW-0963">Cytoplasm</keyword>
<evidence type="ECO:0000256" key="2">
    <source>
        <dbReference type="ARBA" id="ARBA00008239"/>
    </source>
</evidence>